<dbReference type="Gene3D" id="3.10.20.30">
    <property type="match status" value="1"/>
</dbReference>
<evidence type="ECO:0000256" key="1">
    <source>
        <dbReference type="SAM" id="MobiDB-lite"/>
    </source>
</evidence>
<evidence type="ECO:0000313" key="3">
    <source>
        <dbReference type="EMBL" id="SFJ87318.1"/>
    </source>
</evidence>
<dbReference type="Proteomes" id="UP000198915">
    <property type="component" value="Unassembled WGS sequence"/>
</dbReference>
<dbReference type="RefSeq" id="WP_092268344.1">
    <property type="nucleotide sequence ID" value="NZ_FORT01000006.1"/>
</dbReference>
<evidence type="ECO:0000259" key="2">
    <source>
        <dbReference type="PROSITE" id="PS51085"/>
    </source>
</evidence>
<keyword evidence="4" id="KW-1185">Reference proteome</keyword>
<organism evidence="3 4">
    <name type="scientific">Brevibacillus centrosporus</name>
    <dbReference type="NCBI Taxonomy" id="54910"/>
    <lineage>
        <taxon>Bacteria</taxon>
        <taxon>Bacillati</taxon>
        <taxon>Bacillota</taxon>
        <taxon>Bacilli</taxon>
        <taxon>Bacillales</taxon>
        <taxon>Paenibacillaceae</taxon>
        <taxon>Brevibacillus</taxon>
    </lineage>
</organism>
<evidence type="ECO:0000313" key="4">
    <source>
        <dbReference type="Proteomes" id="UP000198915"/>
    </source>
</evidence>
<feature type="domain" description="2Fe-2S ferredoxin-type" evidence="2">
    <location>
        <begin position="49"/>
        <end position="138"/>
    </location>
</feature>
<proteinExistence type="predicted"/>
<dbReference type="InterPro" id="IPR001041">
    <property type="entry name" value="2Fe-2S_ferredoxin-type"/>
</dbReference>
<dbReference type="Pfam" id="PF00111">
    <property type="entry name" value="Fer2"/>
    <property type="match status" value="1"/>
</dbReference>
<name>A0A1I3UVV7_9BACL</name>
<feature type="region of interest" description="Disordered" evidence="1">
    <location>
        <begin position="1"/>
        <end position="51"/>
    </location>
</feature>
<accession>A0A1I3UVV7</accession>
<dbReference type="AlphaFoldDB" id="A0A1I3UVV7"/>
<dbReference type="InterPro" id="IPR012675">
    <property type="entry name" value="Beta-grasp_dom_sf"/>
</dbReference>
<dbReference type="STRING" id="1884381.SAMN05518846_106139"/>
<dbReference type="CDD" id="cd00207">
    <property type="entry name" value="fer2"/>
    <property type="match status" value="1"/>
</dbReference>
<protein>
    <submittedName>
        <fullName evidence="3">2Fe-2S iron-sulfur cluster binding domain-containing protein</fullName>
    </submittedName>
</protein>
<dbReference type="PROSITE" id="PS51085">
    <property type="entry name" value="2FE2S_FER_2"/>
    <property type="match status" value="1"/>
</dbReference>
<reference evidence="4" key="1">
    <citation type="submission" date="2016-10" db="EMBL/GenBank/DDBJ databases">
        <authorList>
            <person name="Varghese N."/>
            <person name="Submissions S."/>
        </authorList>
    </citation>
    <scope>NUCLEOTIDE SEQUENCE [LARGE SCALE GENOMIC DNA]</scope>
    <source>
        <strain evidence="4">OK042</strain>
    </source>
</reference>
<dbReference type="InterPro" id="IPR036010">
    <property type="entry name" value="2Fe-2S_ferredoxin-like_sf"/>
</dbReference>
<dbReference type="SUPFAM" id="SSF54292">
    <property type="entry name" value="2Fe-2S ferredoxin-like"/>
    <property type="match status" value="1"/>
</dbReference>
<dbReference type="EMBL" id="FORT01000006">
    <property type="protein sequence ID" value="SFJ87318.1"/>
    <property type="molecule type" value="Genomic_DNA"/>
</dbReference>
<dbReference type="GO" id="GO:0051536">
    <property type="term" value="F:iron-sulfur cluster binding"/>
    <property type="evidence" value="ECO:0007669"/>
    <property type="project" value="InterPro"/>
</dbReference>
<sequence length="138" mass="14741">MRKPLTVGSLIAGPTVPSAPTPQLVHTPPPARPRQEARRSAAPSSSTNPFVHVTQRGQRFSVRMAPGQSLLSAALSQGQALSYKCLQGHCGKCCVQVTTGSSSLTKPNAREQEKLGRKLAQGYRLACQSSFSSTLQRQ</sequence>
<gene>
    <name evidence="3" type="ORF">SAMN05518846_106139</name>
</gene>